<keyword evidence="1" id="KW-0472">Membrane</keyword>
<organism evidence="2 3">
    <name type="scientific">Lactococcus termiticola</name>
    <dbReference type="NCBI Taxonomy" id="2169526"/>
    <lineage>
        <taxon>Bacteria</taxon>
        <taxon>Bacillati</taxon>
        <taxon>Bacillota</taxon>
        <taxon>Bacilli</taxon>
        <taxon>Lactobacillales</taxon>
        <taxon>Streptococcaceae</taxon>
        <taxon>Lactococcus</taxon>
    </lineage>
</organism>
<accession>A0A2R5HFA9</accession>
<dbReference type="AlphaFoldDB" id="A0A2R5HFA9"/>
<feature type="transmembrane region" description="Helical" evidence="1">
    <location>
        <begin position="59"/>
        <end position="84"/>
    </location>
</feature>
<evidence type="ECO:0000313" key="3">
    <source>
        <dbReference type="Proteomes" id="UP000245021"/>
    </source>
</evidence>
<keyword evidence="1" id="KW-0812">Transmembrane</keyword>
<name>A0A2R5HFA9_9LACT</name>
<evidence type="ECO:0000256" key="1">
    <source>
        <dbReference type="SAM" id="Phobius"/>
    </source>
</evidence>
<dbReference type="OrthoDB" id="2908271at2"/>
<feature type="transmembrane region" description="Helical" evidence="1">
    <location>
        <begin position="105"/>
        <end position="123"/>
    </location>
</feature>
<dbReference type="Proteomes" id="UP000245021">
    <property type="component" value="Unassembled WGS sequence"/>
</dbReference>
<dbReference type="InterPro" id="IPR002798">
    <property type="entry name" value="SpoIIM-like"/>
</dbReference>
<feature type="transmembrane region" description="Helical" evidence="1">
    <location>
        <begin position="143"/>
        <end position="162"/>
    </location>
</feature>
<protein>
    <recommendedName>
        <fullName evidence="4">Stage II sporulation protein M</fullName>
    </recommendedName>
</protein>
<dbReference type="Pfam" id="PF01944">
    <property type="entry name" value="SpoIIM"/>
    <property type="match status" value="1"/>
</dbReference>
<reference evidence="2 3" key="1">
    <citation type="journal article" date="2018" name="Genome Announc.">
        <title>Draft Genome Sequence of Lactococcus sp. Strain NtB2 (JCM 32569), Isolated from the Gut of the Higher Termite Nasutitermes takasagoensis.</title>
        <authorList>
            <person name="Noda S."/>
            <person name="Aihara C."/>
            <person name="Yuki M."/>
            <person name="Ohkuma M."/>
        </authorList>
    </citation>
    <scope>NUCLEOTIDE SEQUENCE [LARGE SCALE GENOMIC DNA]</scope>
    <source>
        <strain evidence="2 3">NtB2</strain>
    </source>
</reference>
<keyword evidence="1" id="KW-1133">Transmembrane helix</keyword>
<comment type="caution">
    <text evidence="2">The sequence shown here is derived from an EMBL/GenBank/DDBJ whole genome shotgun (WGS) entry which is preliminary data.</text>
</comment>
<dbReference type="EMBL" id="BFFO01000001">
    <property type="protein sequence ID" value="GBG95975.1"/>
    <property type="molecule type" value="Genomic_DNA"/>
</dbReference>
<feature type="transmembrane region" description="Helical" evidence="1">
    <location>
        <begin position="12"/>
        <end position="31"/>
    </location>
</feature>
<keyword evidence="3" id="KW-1185">Reference proteome</keyword>
<gene>
    <name evidence="2" type="ORF">NtB2_00077</name>
</gene>
<sequence>MKIKLTNFIPWLLINLVILSLYYSLIAYLFSDFPKEEPSFPQQGLWYFWSILSHNITNYLQTVITFFLFPLNYLFVWGHSFLIISQEIKYFGISYAFDKLLPHGLIEFPLILFYQYLSYRLLYLYIKRKSLKVLLNFILENKYYFLSTVPIMALSAGLEAFIT</sequence>
<evidence type="ECO:0008006" key="4">
    <source>
        <dbReference type="Google" id="ProtNLM"/>
    </source>
</evidence>
<proteinExistence type="predicted"/>
<dbReference type="RefSeq" id="WP_109244970.1">
    <property type="nucleotide sequence ID" value="NZ_BFFO01000001.1"/>
</dbReference>
<evidence type="ECO:0000313" key="2">
    <source>
        <dbReference type="EMBL" id="GBG95975.1"/>
    </source>
</evidence>